<name>W9WUF0_9EURO</name>
<dbReference type="InterPro" id="IPR011032">
    <property type="entry name" value="GroES-like_sf"/>
</dbReference>
<protein>
    <recommendedName>
        <fullName evidence="2">Enoyl reductase (ER) domain-containing protein</fullName>
    </recommendedName>
</protein>
<dbReference type="GO" id="GO:0016491">
    <property type="term" value="F:oxidoreductase activity"/>
    <property type="evidence" value="ECO:0007669"/>
    <property type="project" value="InterPro"/>
</dbReference>
<evidence type="ECO:0000256" key="1">
    <source>
        <dbReference type="SAM" id="MobiDB-lite"/>
    </source>
</evidence>
<dbReference type="Pfam" id="PF13602">
    <property type="entry name" value="ADH_zinc_N_2"/>
    <property type="match status" value="1"/>
</dbReference>
<dbReference type="RefSeq" id="XP_007747236.1">
    <property type="nucleotide sequence ID" value="XM_007749046.1"/>
</dbReference>
<dbReference type="InterPro" id="IPR020843">
    <property type="entry name" value="ER"/>
</dbReference>
<dbReference type="Gene3D" id="3.90.180.10">
    <property type="entry name" value="Medium-chain alcohol dehydrogenases, catalytic domain"/>
    <property type="match status" value="1"/>
</dbReference>
<evidence type="ECO:0000313" key="3">
    <source>
        <dbReference type="EMBL" id="EXJ68670.1"/>
    </source>
</evidence>
<accession>W9WUF0</accession>
<dbReference type="InterPro" id="IPR036291">
    <property type="entry name" value="NAD(P)-bd_dom_sf"/>
</dbReference>
<dbReference type="SUPFAM" id="SSF50129">
    <property type="entry name" value="GroES-like"/>
    <property type="match status" value="1"/>
</dbReference>
<dbReference type="SUPFAM" id="SSF51735">
    <property type="entry name" value="NAD(P)-binding Rossmann-fold domains"/>
    <property type="match status" value="1"/>
</dbReference>
<dbReference type="OrthoDB" id="191139at2759"/>
<feature type="compositionally biased region" description="Pro residues" evidence="1">
    <location>
        <begin position="17"/>
        <end position="26"/>
    </location>
</feature>
<dbReference type="eggNOG" id="KOG1198">
    <property type="taxonomic scope" value="Eukaryota"/>
</dbReference>
<feature type="region of interest" description="Disordered" evidence="1">
    <location>
        <begin position="1"/>
        <end position="48"/>
    </location>
</feature>
<dbReference type="SMART" id="SM00829">
    <property type="entry name" value="PKS_ER"/>
    <property type="match status" value="1"/>
</dbReference>
<evidence type="ECO:0000259" key="2">
    <source>
        <dbReference type="SMART" id="SM00829"/>
    </source>
</evidence>
<dbReference type="PANTHER" id="PTHR43482">
    <property type="entry name" value="PROTEIN AST1-RELATED"/>
    <property type="match status" value="1"/>
</dbReference>
<dbReference type="GeneID" id="19193163"/>
<dbReference type="HOGENOM" id="CLU_026673_3_3_1"/>
<dbReference type="STRING" id="1182543.W9WUF0"/>
<dbReference type="InterPro" id="IPR052585">
    <property type="entry name" value="Lipid_raft_assoc_Zn_ADH"/>
</dbReference>
<sequence>MRSLHLPGVPYGTEPPFRFPDNPPNPSDLQYTAADYPEPHVHGPDSSTPSQHVYLIRVLTTALTRGELSWQEILEPSRFQPYGGAIPGHDVVGVVDRVLISPNTQSEPKFSPGDRVWALLDFDRDGAAATYTLALEKELGLAPSNADSSAISEEAWVEQMATLPLSALTAYQALYIHGRLPLASTESPLPSSSLSSSSSTSRKRVLILGSAGSVGLPTLQLAKASGFSVIATCSSASAPLITSLIDVSTDTIIDYTSDAYISLPSSFASRNLPPVDVVVDCIGGSTLSTLLLTDTPALNTIINPGGRVITIVAPIKVYGAETAAQIHRNCARAGVEVEVEFFIVKPSGEELDVLARWVSAGKLKGHVHQQQAFELENGREAMEFVEARGRRGGGKVVLTVATQ</sequence>
<organism evidence="3 4">
    <name type="scientific">Cladophialophora psammophila CBS 110553</name>
    <dbReference type="NCBI Taxonomy" id="1182543"/>
    <lineage>
        <taxon>Eukaryota</taxon>
        <taxon>Fungi</taxon>
        <taxon>Dikarya</taxon>
        <taxon>Ascomycota</taxon>
        <taxon>Pezizomycotina</taxon>
        <taxon>Eurotiomycetes</taxon>
        <taxon>Chaetothyriomycetidae</taxon>
        <taxon>Chaetothyriales</taxon>
        <taxon>Herpotrichiellaceae</taxon>
        <taxon>Cladophialophora</taxon>
    </lineage>
</organism>
<dbReference type="Proteomes" id="UP000019471">
    <property type="component" value="Unassembled WGS sequence"/>
</dbReference>
<dbReference type="Gene3D" id="3.40.50.720">
    <property type="entry name" value="NAD(P)-binding Rossmann-like Domain"/>
    <property type="match status" value="1"/>
</dbReference>
<dbReference type="PANTHER" id="PTHR43482:SF4">
    <property type="entry name" value="ALCOHOL DEHYDROGENASE, PUTATIVE (AFU_ORTHOLOGUE AFUA_7G06260)-RELATED"/>
    <property type="match status" value="1"/>
</dbReference>
<feature type="domain" description="Enoyl reductase (ER)" evidence="2">
    <location>
        <begin position="34"/>
        <end position="398"/>
    </location>
</feature>
<keyword evidence="4" id="KW-1185">Reference proteome</keyword>
<dbReference type="EMBL" id="AMGX01000013">
    <property type="protein sequence ID" value="EXJ68670.1"/>
    <property type="molecule type" value="Genomic_DNA"/>
</dbReference>
<gene>
    <name evidence="3" type="ORF">A1O5_08464</name>
</gene>
<comment type="caution">
    <text evidence="3">The sequence shown here is derived from an EMBL/GenBank/DDBJ whole genome shotgun (WGS) entry which is preliminary data.</text>
</comment>
<evidence type="ECO:0000313" key="4">
    <source>
        <dbReference type="Proteomes" id="UP000019471"/>
    </source>
</evidence>
<dbReference type="AlphaFoldDB" id="W9WUF0"/>
<proteinExistence type="predicted"/>
<dbReference type="CDD" id="cd05289">
    <property type="entry name" value="MDR_like_2"/>
    <property type="match status" value="1"/>
</dbReference>
<reference evidence="3 4" key="1">
    <citation type="submission" date="2013-03" db="EMBL/GenBank/DDBJ databases">
        <title>The Genome Sequence of Cladophialophora psammophila CBS 110553.</title>
        <authorList>
            <consortium name="The Broad Institute Genomics Platform"/>
            <person name="Cuomo C."/>
            <person name="de Hoog S."/>
            <person name="Gorbushina A."/>
            <person name="Walker B."/>
            <person name="Young S.K."/>
            <person name="Zeng Q."/>
            <person name="Gargeya S."/>
            <person name="Fitzgerald M."/>
            <person name="Haas B."/>
            <person name="Abouelleil A."/>
            <person name="Allen A.W."/>
            <person name="Alvarado L."/>
            <person name="Arachchi H.M."/>
            <person name="Berlin A.M."/>
            <person name="Chapman S.B."/>
            <person name="Gainer-Dewar J."/>
            <person name="Goldberg J."/>
            <person name="Griggs A."/>
            <person name="Gujja S."/>
            <person name="Hansen M."/>
            <person name="Howarth C."/>
            <person name="Imamovic A."/>
            <person name="Ireland A."/>
            <person name="Larimer J."/>
            <person name="McCowan C."/>
            <person name="Murphy C."/>
            <person name="Pearson M."/>
            <person name="Poon T.W."/>
            <person name="Priest M."/>
            <person name="Roberts A."/>
            <person name="Saif S."/>
            <person name="Shea T."/>
            <person name="Sisk P."/>
            <person name="Sykes S."/>
            <person name="Wortman J."/>
            <person name="Nusbaum C."/>
            <person name="Birren B."/>
        </authorList>
    </citation>
    <scope>NUCLEOTIDE SEQUENCE [LARGE SCALE GENOMIC DNA]</scope>
    <source>
        <strain evidence="3 4">CBS 110553</strain>
    </source>
</reference>